<dbReference type="PANTHER" id="PTHR12002">
    <property type="entry name" value="CLAUDIN"/>
    <property type="match status" value="1"/>
</dbReference>
<reference evidence="11 12" key="1">
    <citation type="submission" date="2021-06" db="EMBL/GenBank/DDBJ databases">
        <title>Chromosome-level genome assembly of the red-tail catfish (Hemibagrus wyckioides).</title>
        <authorList>
            <person name="Shao F."/>
        </authorList>
    </citation>
    <scope>NUCLEOTIDE SEQUENCE [LARGE SCALE GENOMIC DNA]</scope>
    <source>
        <strain evidence="11">EC202008001</strain>
        <tissue evidence="11">Blood</tissue>
    </source>
</reference>
<evidence type="ECO:0000256" key="7">
    <source>
        <dbReference type="ARBA" id="ARBA00022949"/>
    </source>
</evidence>
<keyword evidence="6 10" id="KW-0812">Transmembrane</keyword>
<keyword evidence="8 10" id="KW-1133">Transmembrane helix</keyword>
<evidence type="ECO:0000256" key="8">
    <source>
        <dbReference type="ARBA" id="ARBA00022989"/>
    </source>
</evidence>
<evidence type="ECO:0000256" key="4">
    <source>
        <dbReference type="ARBA" id="ARBA00022427"/>
    </source>
</evidence>
<evidence type="ECO:0000256" key="6">
    <source>
        <dbReference type="ARBA" id="ARBA00022692"/>
    </source>
</evidence>
<sequence length="193" mass="21130">MWVVRPGNRSEQGAIQAVRALLLLGMFLGLFAAIFCFIGMDCTYIGGHEKTKYKILLLGTVLHFTGGVSCLAAYCLFTGRLGTIVFTRMPDARLLRYYIGLPVFFGLVGSAGILLGSVLYAVTLCSALKSNRETGISASRTYTVPRTYKRQKKDQTLYIIDDAASTQSESSSQLSNQASRRSSIILADRDSFV</sequence>
<organism evidence="11 12">
    <name type="scientific">Hemibagrus wyckioides</name>
    <dbReference type="NCBI Taxonomy" id="337641"/>
    <lineage>
        <taxon>Eukaryota</taxon>
        <taxon>Metazoa</taxon>
        <taxon>Chordata</taxon>
        <taxon>Craniata</taxon>
        <taxon>Vertebrata</taxon>
        <taxon>Euteleostomi</taxon>
        <taxon>Actinopterygii</taxon>
        <taxon>Neopterygii</taxon>
        <taxon>Teleostei</taxon>
        <taxon>Ostariophysi</taxon>
        <taxon>Siluriformes</taxon>
        <taxon>Bagridae</taxon>
        <taxon>Hemibagrus</taxon>
    </lineage>
</organism>
<evidence type="ECO:0000313" key="11">
    <source>
        <dbReference type="EMBL" id="KAG7331547.1"/>
    </source>
</evidence>
<accession>A0A9D3P2Y8</accession>
<feature type="transmembrane region" description="Helical" evidence="10">
    <location>
        <begin position="55"/>
        <end position="77"/>
    </location>
</feature>
<keyword evidence="7" id="KW-0965">Cell junction</keyword>
<evidence type="ECO:0000256" key="3">
    <source>
        <dbReference type="ARBA" id="ARBA00008295"/>
    </source>
</evidence>
<feature type="transmembrane region" description="Helical" evidence="10">
    <location>
        <begin position="21"/>
        <end position="40"/>
    </location>
</feature>
<comment type="subcellular location">
    <subcellularLocation>
        <location evidence="1">Cell junction</location>
        <location evidence="1">Tight junction</location>
    </subcellularLocation>
    <subcellularLocation>
        <location evidence="2">Cell membrane</location>
        <topology evidence="2">Multi-pass membrane protein</topology>
    </subcellularLocation>
</comment>
<dbReference type="GO" id="GO:0005198">
    <property type="term" value="F:structural molecule activity"/>
    <property type="evidence" value="ECO:0007669"/>
    <property type="project" value="InterPro"/>
</dbReference>
<dbReference type="GO" id="GO:0005923">
    <property type="term" value="C:bicellular tight junction"/>
    <property type="evidence" value="ECO:0007669"/>
    <property type="project" value="UniProtKB-SubCell"/>
</dbReference>
<dbReference type="GO" id="GO:0005886">
    <property type="term" value="C:plasma membrane"/>
    <property type="evidence" value="ECO:0007669"/>
    <property type="project" value="UniProtKB-SubCell"/>
</dbReference>
<feature type="transmembrane region" description="Helical" evidence="10">
    <location>
        <begin position="98"/>
        <end position="122"/>
    </location>
</feature>
<comment type="similarity">
    <text evidence="3">Belongs to the claudin family.</text>
</comment>
<keyword evidence="5" id="KW-1003">Cell membrane</keyword>
<protein>
    <submittedName>
        <fullName evidence="11">Uncharacterized protein</fullName>
    </submittedName>
</protein>
<evidence type="ECO:0000256" key="2">
    <source>
        <dbReference type="ARBA" id="ARBA00004651"/>
    </source>
</evidence>
<name>A0A9D3P2Y8_9TELE</name>
<dbReference type="AlphaFoldDB" id="A0A9D3P2Y8"/>
<dbReference type="Gene3D" id="1.20.140.150">
    <property type="match status" value="1"/>
</dbReference>
<proteinExistence type="inferred from homology"/>
<evidence type="ECO:0000256" key="10">
    <source>
        <dbReference type="SAM" id="Phobius"/>
    </source>
</evidence>
<dbReference type="Pfam" id="PF00822">
    <property type="entry name" value="PMP22_Claudin"/>
    <property type="match status" value="1"/>
</dbReference>
<dbReference type="InterPro" id="IPR004031">
    <property type="entry name" value="PMP22/EMP/MP20/Claudin"/>
</dbReference>
<comment type="caution">
    <text evidence="11">The sequence shown here is derived from an EMBL/GenBank/DDBJ whole genome shotgun (WGS) entry which is preliminary data.</text>
</comment>
<dbReference type="OrthoDB" id="8904666at2759"/>
<evidence type="ECO:0000256" key="1">
    <source>
        <dbReference type="ARBA" id="ARBA00004435"/>
    </source>
</evidence>
<evidence type="ECO:0000313" key="12">
    <source>
        <dbReference type="Proteomes" id="UP000824219"/>
    </source>
</evidence>
<keyword evidence="9 10" id="KW-0472">Membrane</keyword>
<dbReference type="PRINTS" id="PR01077">
    <property type="entry name" value="CLAUDIN"/>
</dbReference>
<dbReference type="Proteomes" id="UP000824219">
    <property type="component" value="Linkage Group LG06"/>
</dbReference>
<keyword evidence="12" id="KW-1185">Reference proteome</keyword>
<dbReference type="InterPro" id="IPR006187">
    <property type="entry name" value="Claudin"/>
</dbReference>
<evidence type="ECO:0000256" key="5">
    <source>
        <dbReference type="ARBA" id="ARBA00022475"/>
    </source>
</evidence>
<evidence type="ECO:0000256" key="9">
    <source>
        <dbReference type="ARBA" id="ARBA00023136"/>
    </source>
</evidence>
<dbReference type="EMBL" id="JAHKSW010000006">
    <property type="protein sequence ID" value="KAG7331547.1"/>
    <property type="molecule type" value="Genomic_DNA"/>
</dbReference>
<gene>
    <name evidence="11" type="ORF">KOW79_005516</name>
</gene>
<keyword evidence="4" id="KW-0796">Tight junction</keyword>